<dbReference type="AlphaFoldDB" id="S8EEZ2"/>
<name>S8EEZ2_FOMSC</name>
<dbReference type="STRING" id="743788.S8EEZ2"/>
<evidence type="ECO:0000259" key="4">
    <source>
        <dbReference type="Pfam" id="PF10342"/>
    </source>
</evidence>
<evidence type="ECO:0000256" key="1">
    <source>
        <dbReference type="ARBA" id="ARBA00022729"/>
    </source>
</evidence>
<protein>
    <recommendedName>
        <fullName evidence="4">Yeast cell wall synthesis Kre9/Knh1-like N-terminal domain-containing protein</fullName>
    </recommendedName>
</protein>
<dbReference type="PANTHER" id="PTHR35185">
    <property type="entry name" value="SERINE/THREONINE-RICH PROTEIN ADG2-RELATED"/>
    <property type="match status" value="1"/>
</dbReference>
<dbReference type="InterPro" id="IPR052479">
    <property type="entry name" value="GPI-anchor_Adhesion_Reg"/>
</dbReference>
<feature type="domain" description="Yeast cell wall synthesis Kre9/Knh1-like N-terminal" evidence="4">
    <location>
        <begin position="21"/>
        <end position="114"/>
    </location>
</feature>
<dbReference type="eggNOG" id="ENOG502S7YR">
    <property type="taxonomic scope" value="Eukaryota"/>
</dbReference>
<sequence>MFAFASLLALAASAAALQVTQPSNSSGWTTSGPNTVTWSSVNTDKSNFTIVLNNQNKFPAYTEVLGSSVETSENSVTVNPPSGGWVAGTGYRVNFVQDANNLNTIYAQSDDFTIEDSSSSTFSSTSGSTSTSGSVSVTSASGHHSATSTSDS</sequence>
<evidence type="ECO:0000256" key="2">
    <source>
        <dbReference type="SAM" id="MobiDB-lite"/>
    </source>
</evidence>
<dbReference type="Proteomes" id="UP000015241">
    <property type="component" value="Unassembled WGS sequence"/>
</dbReference>
<accession>S8EEZ2</accession>
<feature type="region of interest" description="Disordered" evidence="2">
    <location>
        <begin position="115"/>
        <end position="152"/>
    </location>
</feature>
<evidence type="ECO:0000313" key="6">
    <source>
        <dbReference type="Proteomes" id="UP000015241"/>
    </source>
</evidence>
<feature type="compositionally biased region" description="Low complexity" evidence="2">
    <location>
        <begin position="116"/>
        <end position="152"/>
    </location>
</feature>
<dbReference type="Pfam" id="PF10342">
    <property type="entry name" value="Kre9_KNH"/>
    <property type="match status" value="1"/>
</dbReference>
<evidence type="ECO:0000313" key="5">
    <source>
        <dbReference type="EMBL" id="EPT03597.1"/>
    </source>
</evidence>
<feature type="signal peptide" evidence="3">
    <location>
        <begin position="1"/>
        <end position="16"/>
    </location>
</feature>
<dbReference type="PANTHER" id="PTHR35185:SF1">
    <property type="entry name" value="UPF0619 GPI-ANCHORED MEMBRANE PROTEIN C1322.10"/>
    <property type="match status" value="1"/>
</dbReference>
<dbReference type="OrthoDB" id="5316007at2759"/>
<dbReference type="HOGENOM" id="CLU_088618_3_1_1"/>
<organism evidence="5 6">
    <name type="scientific">Fomitopsis schrenkii</name>
    <name type="common">Brown rot fungus</name>
    <dbReference type="NCBI Taxonomy" id="2126942"/>
    <lineage>
        <taxon>Eukaryota</taxon>
        <taxon>Fungi</taxon>
        <taxon>Dikarya</taxon>
        <taxon>Basidiomycota</taxon>
        <taxon>Agaricomycotina</taxon>
        <taxon>Agaricomycetes</taxon>
        <taxon>Polyporales</taxon>
        <taxon>Fomitopsis</taxon>
    </lineage>
</organism>
<dbReference type="EMBL" id="KE504129">
    <property type="protein sequence ID" value="EPT03597.1"/>
    <property type="molecule type" value="Genomic_DNA"/>
</dbReference>
<dbReference type="InterPro" id="IPR018466">
    <property type="entry name" value="Kre9/Knh1-like_N"/>
</dbReference>
<keyword evidence="6" id="KW-1185">Reference proteome</keyword>
<gene>
    <name evidence="5" type="ORF">FOMPIDRAFT_49595</name>
</gene>
<evidence type="ECO:0000256" key="3">
    <source>
        <dbReference type="SAM" id="SignalP"/>
    </source>
</evidence>
<reference evidence="5 6" key="1">
    <citation type="journal article" date="2012" name="Science">
        <title>The Paleozoic origin of enzymatic lignin decomposition reconstructed from 31 fungal genomes.</title>
        <authorList>
            <person name="Floudas D."/>
            <person name="Binder M."/>
            <person name="Riley R."/>
            <person name="Barry K."/>
            <person name="Blanchette R.A."/>
            <person name="Henrissat B."/>
            <person name="Martinez A.T."/>
            <person name="Otillar R."/>
            <person name="Spatafora J.W."/>
            <person name="Yadav J.S."/>
            <person name="Aerts A."/>
            <person name="Benoit I."/>
            <person name="Boyd A."/>
            <person name="Carlson A."/>
            <person name="Copeland A."/>
            <person name="Coutinho P.M."/>
            <person name="de Vries R.P."/>
            <person name="Ferreira P."/>
            <person name="Findley K."/>
            <person name="Foster B."/>
            <person name="Gaskell J."/>
            <person name="Glotzer D."/>
            <person name="Gorecki P."/>
            <person name="Heitman J."/>
            <person name="Hesse C."/>
            <person name="Hori C."/>
            <person name="Igarashi K."/>
            <person name="Jurgens J.A."/>
            <person name="Kallen N."/>
            <person name="Kersten P."/>
            <person name="Kohler A."/>
            <person name="Kuees U."/>
            <person name="Kumar T.K.A."/>
            <person name="Kuo A."/>
            <person name="LaButti K."/>
            <person name="Larrondo L.F."/>
            <person name="Lindquist E."/>
            <person name="Ling A."/>
            <person name="Lombard V."/>
            <person name="Lucas S."/>
            <person name="Lundell T."/>
            <person name="Martin R."/>
            <person name="McLaughlin D.J."/>
            <person name="Morgenstern I."/>
            <person name="Morin E."/>
            <person name="Murat C."/>
            <person name="Nagy L.G."/>
            <person name="Nolan M."/>
            <person name="Ohm R.A."/>
            <person name="Patyshakuliyeva A."/>
            <person name="Rokas A."/>
            <person name="Ruiz-Duenas F.J."/>
            <person name="Sabat G."/>
            <person name="Salamov A."/>
            <person name="Samejima M."/>
            <person name="Schmutz J."/>
            <person name="Slot J.C."/>
            <person name="St John F."/>
            <person name="Stenlid J."/>
            <person name="Sun H."/>
            <person name="Sun S."/>
            <person name="Syed K."/>
            <person name="Tsang A."/>
            <person name="Wiebenga A."/>
            <person name="Young D."/>
            <person name="Pisabarro A."/>
            <person name="Eastwood D.C."/>
            <person name="Martin F."/>
            <person name="Cullen D."/>
            <person name="Grigoriev I.V."/>
            <person name="Hibbett D.S."/>
        </authorList>
    </citation>
    <scope>NUCLEOTIDE SEQUENCE</scope>
    <source>
        <strain evidence="6">FP-58527</strain>
    </source>
</reference>
<keyword evidence="1 3" id="KW-0732">Signal</keyword>
<proteinExistence type="predicted"/>
<dbReference type="InParanoid" id="S8EEZ2"/>
<feature type="chain" id="PRO_5004562977" description="Yeast cell wall synthesis Kre9/Knh1-like N-terminal domain-containing protein" evidence="3">
    <location>
        <begin position="17"/>
        <end position="152"/>
    </location>
</feature>